<keyword evidence="2" id="KW-1185">Reference proteome</keyword>
<name>A0ABR7X7H9_9SPHI</name>
<organism evidence="1 2">
    <name type="scientific">Mucilaginibacter rigui</name>
    <dbReference type="NCBI Taxonomy" id="534635"/>
    <lineage>
        <taxon>Bacteria</taxon>
        <taxon>Pseudomonadati</taxon>
        <taxon>Bacteroidota</taxon>
        <taxon>Sphingobacteriia</taxon>
        <taxon>Sphingobacteriales</taxon>
        <taxon>Sphingobacteriaceae</taxon>
        <taxon>Mucilaginibacter</taxon>
    </lineage>
</organism>
<protein>
    <recommendedName>
        <fullName evidence="3">Cytochrome c domain-containing protein</fullName>
    </recommendedName>
</protein>
<dbReference type="Proteomes" id="UP000618754">
    <property type="component" value="Unassembled WGS sequence"/>
</dbReference>
<reference evidence="1 2" key="1">
    <citation type="submission" date="2020-09" db="EMBL/GenBank/DDBJ databases">
        <title>Novel species of Mucilaginibacter isolated from a glacier on the Tibetan Plateau.</title>
        <authorList>
            <person name="Liu Q."/>
            <person name="Xin Y.-H."/>
        </authorList>
    </citation>
    <scope>NUCLEOTIDE SEQUENCE [LARGE SCALE GENOMIC DNA]</scope>
    <source>
        <strain evidence="1 2">CGMCC 1.13878</strain>
    </source>
</reference>
<accession>A0ABR7X7H9</accession>
<evidence type="ECO:0000313" key="2">
    <source>
        <dbReference type="Proteomes" id="UP000618754"/>
    </source>
</evidence>
<evidence type="ECO:0008006" key="3">
    <source>
        <dbReference type="Google" id="ProtNLM"/>
    </source>
</evidence>
<dbReference type="RefSeq" id="WP_191176374.1">
    <property type="nucleotide sequence ID" value="NZ_JACWMW010000003.1"/>
</dbReference>
<evidence type="ECO:0000313" key="1">
    <source>
        <dbReference type="EMBL" id="MBD1386529.1"/>
    </source>
</evidence>
<dbReference type="EMBL" id="JACWMW010000003">
    <property type="protein sequence ID" value="MBD1386529.1"/>
    <property type="molecule type" value="Genomic_DNA"/>
</dbReference>
<proteinExistence type="predicted"/>
<sequence length="538" mass="58066">MKKNVNITPLLFNRKLWVIALICCPVIYLACNNTPGKKEVLTADATIPLSSTVPTDIADPSDAQQAAQFAWQEFVALTWPAKVNANPAPGLSGFFRGQPSDTDSLGSTGAGGTVVWETFYHRDELYPSYKTASGNVLPDPNAIPNYTYPSYVQITPATPTTNMNLFNNMDEASEITLANMYFTPLAQKADSIRKSIGSQPTPAQTQALNKASVNASLIYEAKGNPVIFNYLKQTGFNNLSLRRPALAQSANLVTNNMPPTGALFQLPNGSLEIKATWRHYNAAKDNLQTFHWTVGIYYTTAASGGLIANNDTLVLVALHIIQKTPNVPTFTFATFEHVSNDQNGFRFTNTNPLSNTSPKLPRALPDSGVITAIRQFPIPGAGSAFNLVAYNQKVQNQLRASYGSNVVWANYQLIGIQAMPQNDPGGKVPAQQFFLSNFATETNDALQFFQGGLAPPNNNIPNPDAAHVFVLNSTTKKYVGLTMGGCMGCHGSQGQFLGGDFSVIATTGNRFIPEPVKPYPGGIPVNQNPSGFPLPHGN</sequence>
<comment type="caution">
    <text evidence="1">The sequence shown here is derived from an EMBL/GenBank/DDBJ whole genome shotgun (WGS) entry which is preliminary data.</text>
</comment>
<gene>
    <name evidence="1" type="ORF">IDJ75_14680</name>
</gene>